<accession>A0A644TJA4</accession>
<sequence>MDESAKAKAGEFLALLERRYACKRFSTEHQADADIISYILECGRLSPSSFGLEPWRFAVFSTRPGIKTLGDICFAQEAVHSSSFAVAILVRRAGCFTPDSEFIRARSERFPGGYQVFRPDYQPYHEFLESVQRTEHWARAQSYIVASFMMIGAASIGLDSCPIEGFDEEALLRFLDKDEAQWLPGIVVAFGKRNEEVRRKIREPLENLAEFI</sequence>
<evidence type="ECO:0000256" key="1">
    <source>
        <dbReference type="ARBA" id="ARBA00001917"/>
    </source>
</evidence>
<comment type="cofactor">
    <cofactor evidence="1">
        <name>FMN</name>
        <dbReference type="ChEBI" id="CHEBI:58210"/>
    </cofactor>
</comment>
<dbReference type="Pfam" id="PF00881">
    <property type="entry name" value="Nitroreductase"/>
    <property type="match status" value="1"/>
</dbReference>
<dbReference type="PANTHER" id="PTHR43673">
    <property type="entry name" value="NAD(P)H NITROREDUCTASE YDGI-RELATED"/>
    <property type="match status" value="1"/>
</dbReference>
<dbReference type="AlphaFoldDB" id="A0A644TJA4"/>
<organism evidence="7">
    <name type="scientific">bioreactor metagenome</name>
    <dbReference type="NCBI Taxonomy" id="1076179"/>
    <lineage>
        <taxon>unclassified sequences</taxon>
        <taxon>metagenomes</taxon>
        <taxon>ecological metagenomes</taxon>
    </lineage>
</organism>
<evidence type="ECO:0000256" key="4">
    <source>
        <dbReference type="ARBA" id="ARBA00022643"/>
    </source>
</evidence>
<protein>
    <submittedName>
        <fullName evidence="7">Putative NAD(P)H nitroreductase YfkO</fullName>
        <ecNumber evidence="7">1.-.-.-</ecNumber>
    </submittedName>
</protein>
<keyword evidence="5 7" id="KW-0560">Oxidoreductase</keyword>
<name>A0A644TJA4_9ZZZZ</name>
<comment type="similarity">
    <text evidence="2">Belongs to the nitroreductase family.</text>
</comment>
<evidence type="ECO:0000256" key="3">
    <source>
        <dbReference type="ARBA" id="ARBA00022630"/>
    </source>
</evidence>
<dbReference type="GO" id="GO:0016491">
    <property type="term" value="F:oxidoreductase activity"/>
    <property type="evidence" value="ECO:0007669"/>
    <property type="project" value="UniProtKB-KW"/>
</dbReference>
<dbReference type="EMBL" id="VSSQ01000032">
    <property type="protein sequence ID" value="MPL66507.1"/>
    <property type="molecule type" value="Genomic_DNA"/>
</dbReference>
<feature type="domain" description="Nitroreductase" evidence="6">
    <location>
        <begin position="17"/>
        <end position="191"/>
    </location>
</feature>
<proteinExistence type="inferred from homology"/>
<dbReference type="InterPro" id="IPR000415">
    <property type="entry name" value="Nitroreductase-like"/>
</dbReference>
<evidence type="ECO:0000313" key="7">
    <source>
        <dbReference type="EMBL" id="MPL66507.1"/>
    </source>
</evidence>
<evidence type="ECO:0000256" key="5">
    <source>
        <dbReference type="ARBA" id="ARBA00023002"/>
    </source>
</evidence>
<comment type="caution">
    <text evidence="7">The sequence shown here is derived from an EMBL/GenBank/DDBJ whole genome shotgun (WGS) entry which is preliminary data.</text>
</comment>
<keyword evidence="3" id="KW-0285">Flavoprotein</keyword>
<keyword evidence="4" id="KW-0288">FMN</keyword>
<gene>
    <name evidence="7" type="primary">yfkO_3</name>
    <name evidence="7" type="ORF">SDC9_12185</name>
</gene>
<reference evidence="7" key="1">
    <citation type="submission" date="2019-08" db="EMBL/GenBank/DDBJ databases">
        <authorList>
            <person name="Kucharzyk K."/>
            <person name="Murdoch R.W."/>
            <person name="Higgins S."/>
            <person name="Loffler F."/>
        </authorList>
    </citation>
    <scope>NUCLEOTIDE SEQUENCE</scope>
</reference>
<evidence type="ECO:0000256" key="2">
    <source>
        <dbReference type="ARBA" id="ARBA00007118"/>
    </source>
</evidence>
<dbReference type="Gene3D" id="3.40.109.10">
    <property type="entry name" value="NADH Oxidase"/>
    <property type="match status" value="1"/>
</dbReference>
<evidence type="ECO:0000259" key="6">
    <source>
        <dbReference type="Pfam" id="PF00881"/>
    </source>
</evidence>
<dbReference type="EC" id="1.-.-.-" evidence="7"/>
<dbReference type="SUPFAM" id="SSF55469">
    <property type="entry name" value="FMN-dependent nitroreductase-like"/>
    <property type="match status" value="1"/>
</dbReference>
<dbReference type="InterPro" id="IPR029479">
    <property type="entry name" value="Nitroreductase"/>
</dbReference>
<dbReference type="PANTHER" id="PTHR43673:SF2">
    <property type="entry name" value="NITROREDUCTASE"/>
    <property type="match status" value="1"/>
</dbReference>